<keyword evidence="3" id="KW-0560">Oxidoreductase</keyword>
<gene>
    <name evidence="5" type="ORF">BJ984_002759</name>
</gene>
<dbReference type="SUPFAM" id="SSF51197">
    <property type="entry name" value="Clavaminate synthase-like"/>
    <property type="match status" value="1"/>
</dbReference>
<evidence type="ECO:0000313" key="6">
    <source>
        <dbReference type="Proteomes" id="UP000549913"/>
    </source>
</evidence>
<dbReference type="InterPro" id="IPR050231">
    <property type="entry name" value="Iron_ascorbate_oxido_reductase"/>
</dbReference>
<proteinExistence type="inferred from homology"/>
<dbReference type="EMBL" id="JACCBM010000001">
    <property type="protein sequence ID" value="NYD71601.1"/>
    <property type="molecule type" value="Genomic_DNA"/>
</dbReference>
<comment type="pathway">
    <text evidence="1">Antibiotic biosynthesis.</text>
</comment>
<keyword evidence="3" id="KW-0408">Iron</keyword>
<accession>A0A852SS04</accession>
<dbReference type="PRINTS" id="PR00682">
    <property type="entry name" value="IPNSYNTHASE"/>
</dbReference>
<sequence>MTDTLGTAPLSTATLPVLDLSRLNGDAADAEAFRLELREATHDYGFFYLVGHGVPHELIERVMATARRFFALPEADKLAIENLNSPHFRGYTRVGGELTQGKVDWREQIDIGVEREPVPVSDETPDYMRLDGPNQWPAALPELQEVVGEWYEELNRVSLTLLRAWAVSLGAEEDVFDAAFAERPSTLIKIVRYPGKSDPEPKQGVGAHKDSGVLTLLLVEPGKGGLQVEKDGAWIDAPPIDDAFVVNIGELLEVATNGYLKATVHRVISPRIGDDRVSIPFFYSPALDATIPVLPLPEELKAEAKGITVDPRNPIFTTYGENALKSRLRAHPDVAAKHHADLVEKNAAAAAQNTQE</sequence>
<dbReference type="PROSITE" id="PS51471">
    <property type="entry name" value="FE2OG_OXY"/>
    <property type="match status" value="1"/>
</dbReference>
<dbReference type="InterPro" id="IPR005123">
    <property type="entry name" value="Oxoglu/Fe-dep_dioxygenase_dom"/>
</dbReference>
<feature type="domain" description="Fe2OG dioxygenase" evidence="4">
    <location>
        <begin position="183"/>
        <end position="285"/>
    </location>
</feature>
<dbReference type="Gene3D" id="2.60.120.330">
    <property type="entry name" value="B-lactam Antibiotic, Isopenicillin N Synthase, Chain"/>
    <property type="match status" value="1"/>
</dbReference>
<organism evidence="5 6">
    <name type="scientific">Herbiconiux flava</name>
    <dbReference type="NCBI Taxonomy" id="881268"/>
    <lineage>
        <taxon>Bacteria</taxon>
        <taxon>Bacillati</taxon>
        <taxon>Actinomycetota</taxon>
        <taxon>Actinomycetes</taxon>
        <taxon>Micrococcales</taxon>
        <taxon>Microbacteriaceae</taxon>
        <taxon>Herbiconiux</taxon>
    </lineage>
</organism>
<dbReference type="GO" id="GO:0017000">
    <property type="term" value="P:antibiotic biosynthetic process"/>
    <property type="evidence" value="ECO:0007669"/>
    <property type="project" value="UniProtKB-KW"/>
</dbReference>
<keyword evidence="5" id="KW-0223">Dioxygenase</keyword>
<evidence type="ECO:0000256" key="2">
    <source>
        <dbReference type="ARBA" id="ARBA00023194"/>
    </source>
</evidence>
<evidence type="ECO:0000313" key="5">
    <source>
        <dbReference type="EMBL" id="NYD71601.1"/>
    </source>
</evidence>
<dbReference type="RefSeq" id="WP_179548511.1">
    <property type="nucleotide sequence ID" value="NZ_BSEW01000002.1"/>
</dbReference>
<dbReference type="Pfam" id="PF03171">
    <property type="entry name" value="2OG-FeII_Oxy"/>
    <property type="match status" value="1"/>
</dbReference>
<dbReference type="InterPro" id="IPR044861">
    <property type="entry name" value="IPNS-like_FE2OG_OXY"/>
</dbReference>
<dbReference type="Proteomes" id="UP000549913">
    <property type="component" value="Unassembled WGS sequence"/>
</dbReference>
<dbReference type="InterPro" id="IPR026992">
    <property type="entry name" value="DIOX_N"/>
</dbReference>
<dbReference type="Pfam" id="PF14226">
    <property type="entry name" value="DIOX_N"/>
    <property type="match status" value="1"/>
</dbReference>
<evidence type="ECO:0000259" key="4">
    <source>
        <dbReference type="PROSITE" id="PS51471"/>
    </source>
</evidence>
<dbReference type="GO" id="GO:0046872">
    <property type="term" value="F:metal ion binding"/>
    <property type="evidence" value="ECO:0007669"/>
    <property type="project" value="UniProtKB-KW"/>
</dbReference>
<name>A0A852SS04_9MICO</name>
<dbReference type="AlphaFoldDB" id="A0A852SS04"/>
<dbReference type="GO" id="GO:0051213">
    <property type="term" value="F:dioxygenase activity"/>
    <property type="evidence" value="ECO:0007669"/>
    <property type="project" value="UniProtKB-KW"/>
</dbReference>
<comment type="caution">
    <text evidence="5">The sequence shown here is derived from an EMBL/GenBank/DDBJ whole genome shotgun (WGS) entry which is preliminary data.</text>
</comment>
<evidence type="ECO:0000256" key="3">
    <source>
        <dbReference type="RuleBase" id="RU003682"/>
    </source>
</evidence>
<keyword evidence="2" id="KW-0045">Antibiotic biosynthesis</keyword>
<dbReference type="InterPro" id="IPR027443">
    <property type="entry name" value="IPNS-like_sf"/>
</dbReference>
<reference evidence="5 6" key="1">
    <citation type="submission" date="2020-07" db="EMBL/GenBank/DDBJ databases">
        <title>Sequencing the genomes of 1000 actinobacteria strains.</title>
        <authorList>
            <person name="Klenk H.-P."/>
        </authorList>
    </citation>
    <scope>NUCLEOTIDE SEQUENCE [LARGE SCALE GENOMIC DNA]</scope>
    <source>
        <strain evidence="5 6">DSM 26474</strain>
    </source>
</reference>
<keyword evidence="3" id="KW-0479">Metal-binding</keyword>
<keyword evidence="6" id="KW-1185">Reference proteome</keyword>
<evidence type="ECO:0000256" key="1">
    <source>
        <dbReference type="ARBA" id="ARBA00004792"/>
    </source>
</evidence>
<comment type="similarity">
    <text evidence="3">Belongs to the iron/ascorbate-dependent oxidoreductase family.</text>
</comment>
<protein>
    <submittedName>
        <fullName evidence="5">Isopenicillin N synthase-like dioxygenase</fullName>
    </submittedName>
</protein>
<dbReference type="PANTHER" id="PTHR47990">
    <property type="entry name" value="2-OXOGLUTARATE (2OG) AND FE(II)-DEPENDENT OXYGENASE SUPERFAMILY PROTEIN-RELATED"/>
    <property type="match status" value="1"/>
</dbReference>